<comment type="caution">
    <text evidence="2">The sequence shown here is derived from an EMBL/GenBank/DDBJ whole genome shotgun (WGS) entry which is preliminary data.</text>
</comment>
<feature type="region of interest" description="Disordered" evidence="1">
    <location>
        <begin position="43"/>
        <end position="62"/>
    </location>
</feature>
<organism evidence="2">
    <name type="scientific">Steinernema carpocapsae</name>
    <name type="common">Entomopathogenic nematode</name>
    <dbReference type="NCBI Taxonomy" id="34508"/>
    <lineage>
        <taxon>Eukaryota</taxon>
        <taxon>Metazoa</taxon>
        <taxon>Ecdysozoa</taxon>
        <taxon>Nematoda</taxon>
        <taxon>Chromadorea</taxon>
        <taxon>Rhabditida</taxon>
        <taxon>Tylenchina</taxon>
        <taxon>Panagrolaimomorpha</taxon>
        <taxon>Strongyloidoidea</taxon>
        <taxon>Steinernematidae</taxon>
        <taxon>Steinernema</taxon>
    </lineage>
</organism>
<dbReference type="AlphaFoldDB" id="A0A4U5NF94"/>
<gene>
    <name evidence="2" type="ORF">L596_015213</name>
</gene>
<feature type="region of interest" description="Disordered" evidence="1">
    <location>
        <begin position="1"/>
        <end position="28"/>
    </location>
</feature>
<reference evidence="2" key="1">
    <citation type="submission" date="2013-11" db="EMBL/GenBank/DDBJ databases">
        <authorList>
            <person name="Sternberg P."/>
            <person name="Dillman A."/>
            <person name="Macchietto M."/>
        </authorList>
    </citation>
    <scope>NUCLEOTIDE SEQUENCE</scope>
    <source>
        <strain evidence="2">ALL</strain>
    </source>
</reference>
<accession>A0A4U5NF94</accession>
<dbReference type="EMBL" id="AZBU02000004">
    <property type="protein sequence ID" value="TKR81330.1"/>
    <property type="molecule type" value="Genomic_DNA"/>
</dbReference>
<name>A0A4U5NF94_STECR</name>
<evidence type="ECO:0000313" key="2">
    <source>
        <dbReference type="EMBL" id="TKR81330.1"/>
    </source>
</evidence>
<reference evidence="2" key="3">
    <citation type="journal article" date="2019" name="G3 (Bethesda)">
        <title>Hybrid Assembly of the Genome of the Entomopathogenic Nematode Steinernema carpocapsae Identifies the X-Chromosome.</title>
        <authorList>
            <person name="Serra L."/>
            <person name="Macchietto M."/>
            <person name="Macias-Munoz A."/>
            <person name="McGill C.J."/>
            <person name="Rodriguez I.M."/>
            <person name="Rodriguez B."/>
            <person name="Murad R."/>
            <person name="Mortazavi A."/>
        </authorList>
    </citation>
    <scope>NUCLEOTIDE SEQUENCE</scope>
    <source>
        <strain evidence="2">ALL</strain>
    </source>
</reference>
<protein>
    <submittedName>
        <fullName evidence="2">Uncharacterized protein</fullName>
    </submittedName>
</protein>
<sequence length="113" mass="12936">MIGKGDNSFKQNDNHTNHPKTNAEPPLSLPLLAHTQNCLKQPDAGLQTIPSHPSHIKHSHSTWKQHQIYKITSKAPAKRSKFFAASQFTDRTRKNVRNSRTQASKRSFHILRY</sequence>
<evidence type="ECO:0000256" key="1">
    <source>
        <dbReference type="SAM" id="MobiDB-lite"/>
    </source>
</evidence>
<reference evidence="2" key="2">
    <citation type="journal article" date="2015" name="Genome Biol.">
        <title>Comparative genomics of Steinernema reveals deeply conserved gene regulatory networks.</title>
        <authorList>
            <person name="Dillman A.R."/>
            <person name="Macchietto M."/>
            <person name="Porter C.F."/>
            <person name="Rogers A."/>
            <person name="Williams B."/>
            <person name="Antoshechkin I."/>
            <person name="Lee M.M."/>
            <person name="Goodwin Z."/>
            <person name="Lu X."/>
            <person name="Lewis E.E."/>
            <person name="Goodrich-Blair H."/>
            <person name="Stock S.P."/>
            <person name="Adams B.J."/>
            <person name="Sternberg P.W."/>
            <person name="Mortazavi A."/>
        </authorList>
    </citation>
    <scope>NUCLEOTIDE SEQUENCE [LARGE SCALE GENOMIC DNA]</scope>
    <source>
        <strain evidence="2">ALL</strain>
    </source>
</reference>
<proteinExistence type="predicted"/>